<dbReference type="GO" id="GO:0032259">
    <property type="term" value="P:methylation"/>
    <property type="evidence" value="ECO:0007669"/>
    <property type="project" value="UniProtKB-KW"/>
</dbReference>
<keyword evidence="7" id="KW-0689">Ribosomal protein</keyword>
<evidence type="ECO:0000256" key="6">
    <source>
        <dbReference type="HAMAP-Rule" id="MF_00735"/>
    </source>
</evidence>
<keyword evidence="3 6" id="KW-0489">Methyltransferase</keyword>
<dbReference type="EC" id="2.1.1.-" evidence="6"/>
<dbReference type="PANTHER" id="PTHR43648">
    <property type="entry name" value="ELECTRON TRANSFER FLAVOPROTEIN BETA SUBUNIT LYSINE METHYLTRANSFERASE"/>
    <property type="match status" value="1"/>
</dbReference>
<feature type="binding site" evidence="6">
    <location>
        <position position="186"/>
    </location>
    <ligand>
        <name>S-adenosyl-L-methionine</name>
        <dbReference type="ChEBI" id="CHEBI:59789"/>
    </ligand>
</feature>
<protein>
    <recommendedName>
        <fullName evidence="6">Ribosomal protein L11 methyltransferase</fullName>
        <shortName evidence="6">L11 Mtase</shortName>
        <ecNumber evidence="6">2.1.1.-</ecNumber>
    </recommendedName>
</protein>
<reference evidence="7 8" key="1">
    <citation type="submission" date="2010-03" db="EMBL/GenBank/DDBJ databases">
        <title>The genome sequence of Ruminococcus sp. 18P13.</title>
        <authorList>
            <consortium name="metaHIT consortium -- http://www.metahit.eu/"/>
            <person name="Pajon A."/>
            <person name="Turner K."/>
            <person name="Parkhill J."/>
            <person name="Bernalier A."/>
        </authorList>
    </citation>
    <scope>NUCLEOTIDE SEQUENCE [LARGE SCALE GENOMIC DNA]</scope>
    <source>
        <strain evidence="8">DSM 18848 / JCM 17042 / 18P13</strain>
    </source>
</reference>
<dbReference type="RefSeq" id="WP_015557847.1">
    <property type="nucleotide sequence ID" value="NC_021039.1"/>
</dbReference>
<dbReference type="SUPFAM" id="SSF53335">
    <property type="entry name" value="S-adenosyl-L-methionine-dependent methyltransferases"/>
    <property type="match status" value="1"/>
</dbReference>
<keyword evidence="2 6" id="KW-0963">Cytoplasm</keyword>
<dbReference type="AlphaFoldDB" id="D4LBE5"/>
<feature type="binding site" evidence="6">
    <location>
        <position position="165"/>
    </location>
    <ligand>
        <name>S-adenosyl-L-methionine</name>
        <dbReference type="ChEBI" id="CHEBI:59789"/>
    </ligand>
</feature>
<proteinExistence type="inferred from homology"/>
<evidence type="ECO:0000313" key="8">
    <source>
        <dbReference type="Proteomes" id="UP000007054"/>
    </source>
</evidence>
<dbReference type="PIRSF" id="PIRSF000401">
    <property type="entry name" value="RPL11_MTase"/>
    <property type="match status" value="1"/>
</dbReference>
<feature type="binding site" evidence="6">
    <location>
        <position position="208"/>
    </location>
    <ligand>
        <name>S-adenosyl-L-methionine</name>
        <dbReference type="ChEBI" id="CHEBI:59789"/>
    </ligand>
</feature>
<dbReference type="PANTHER" id="PTHR43648:SF1">
    <property type="entry name" value="ELECTRON TRANSFER FLAVOPROTEIN BETA SUBUNIT LYSINE METHYLTRANSFERASE"/>
    <property type="match status" value="1"/>
</dbReference>
<evidence type="ECO:0000256" key="3">
    <source>
        <dbReference type="ARBA" id="ARBA00022603"/>
    </source>
</evidence>
<feature type="binding site" evidence="6">
    <location>
        <position position="258"/>
    </location>
    <ligand>
        <name>S-adenosyl-L-methionine</name>
        <dbReference type="ChEBI" id="CHEBI:59789"/>
    </ligand>
</feature>
<dbReference type="GO" id="GO:0016279">
    <property type="term" value="F:protein-lysine N-methyltransferase activity"/>
    <property type="evidence" value="ECO:0007669"/>
    <property type="project" value="RHEA"/>
</dbReference>
<comment type="catalytic activity">
    <reaction evidence="6">
        <text>L-lysyl-[protein] + 3 S-adenosyl-L-methionine = N(6),N(6),N(6)-trimethyl-L-lysyl-[protein] + 3 S-adenosyl-L-homocysteine + 3 H(+)</text>
        <dbReference type="Rhea" id="RHEA:54192"/>
        <dbReference type="Rhea" id="RHEA-COMP:9752"/>
        <dbReference type="Rhea" id="RHEA-COMP:13826"/>
        <dbReference type="ChEBI" id="CHEBI:15378"/>
        <dbReference type="ChEBI" id="CHEBI:29969"/>
        <dbReference type="ChEBI" id="CHEBI:57856"/>
        <dbReference type="ChEBI" id="CHEBI:59789"/>
        <dbReference type="ChEBI" id="CHEBI:61961"/>
    </reaction>
</comment>
<evidence type="ECO:0000256" key="1">
    <source>
        <dbReference type="ARBA" id="ARBA00009741"/>
    </source>
</evidence>
<dbReference type="GeneID" id="83155535"/>
<dbReference type="GO" id="GO:0005840">
    <property type="term" value="C:ribosome"/>
    <property type="evidence" value="ECO:0007669"/>
    <property type="project" value="UniProtKB-KW"/>
</dbReference>
<comment type="similarity">
    <text evidence="1 6">Belongs to the methyltransferase superfamily. PrmA family.</text>
</comment>
<evidence type="ECO:0000256" key="4">
    <source>
        <dbReference type="ARBA" id="ARBA00022679"/>
    </source>
</evidence>
<dbReference type="Pfam" id="PF06325">
    <property type="entry name" value="PrmA"/>
    <property type="match status" value="1"/>
</dbReference>
<evidence type="ECO:0000256" key="2">
    <source>
        <dbReference type="ARBA" id="ARBA00022490"/>
    </source>
</evidence>
<accession>D4LBE5</accession>
<dbReference type="CDD" id="cd02440">
    <property type="entry name" value="AdoMet_MTases"/>
    <property type="match status" value="1"/>
</dbReference>
<dbReference type="STRING" id="213810.RUM_07430"/>
<keyword evidence="7" id="KW-0687">Ribonucleoprotein</keyword>
<dbReference type="GO" id="GO:0005737">
    <property type="term" value="C:cytoplasm"/>
    <property type="evidence" value="ECO:0007669"/>
    <property type="project" value="UniProtKB-SubCell"/>
</dbReference>
<evidence type="ECO:0000256" key="5">
    <source>
        <dbReference type="ARBA" id="ARBA00022691"/>
    </source>
</evidence>
<keyword evidence="4 6" id="KW-0808">Transferase</keyword>
<evidence type="ECO:0000313" key="7">
    <source>
        <dbReference type="EMBL" id="CBL16940.1"/>
    </source>
</evidence>
<dbReference type="NCBIfam" id="TIGR00406">
    <property type="entry name" value="prmA"/>
    <property type="match status" value="1"/>
</dbReference>
<dbReference type="PATRIC" id="fig|213810.4.peg.635"/>
<dbReference type="Proteomes" id="UP000007054">
    <property type="component" value="Chromosome"/>
</dbReference>
<gene>
    <name evidence="6" type="primary">prmA</name>
    <name evidence="7" type="ordered locus">RUM_07430</name>
</gene>
<dbReference type="HAMAP" id="MF_00735">
    <property type="entry name" value="Methyltr_PrmA"/>
    <property type="match status" value="1"/>
</dbReference>
<keyword evidence="8" id="KW-1185">Reference proteome</keyword>
<dbReference type="EMBL" id="FP929052">
    <property type="protein sequence ID" value="CBL16940.1"/>
    <property type="molecule type" value="Genomic_DNA"/>
</dbReference>
<keyword evidence="5 6" id="KW-0949">S-adenosyl-L-methionine</keyword>
<dbReference type="HOGENOM" id="CLU_049382_0_1_9"/>
<dbReference type="InterPro" id="IPR029063">
    <property type="entry name" value="SAM-dependent_MTases_sf"/>
</dbReference>
<sequence>MNWIETQIITASAGVDALCAMLTDLGIKGFSIADPADFQEFLQNKEGKWDYIDQDLLGMAQGDTTVTVYLPDNAQGAEQLVALRAMLAQIHARDDAQLFGTLELTLKNVREEDWANNWKQYFKPFTVGERLLIKPSWETCENPRNRAVLEIDPASSFGTGQHHTTRLCLELLEQLMHPGDRVLDLGCGSGILSIGALLLGASGATAVDIEENAAATATENARKNHIDPTLYRVFCGNVLEDETLCREIGDGYDLICANIVADVLIAMKQLFRRFLRPEGTLIVSGIIMERRDEVLDQLKSAGFTLLEVREKEGWAAASLRIS</sequence>
<comment type="function">
    <text evidence="6">Methylates ribosomal protein L11.</text>
</comment>
<dbReference type="Gene3D" id="3.40.50.150">
    <property type="entry name" value="Vaccinia Virus protein VP39"/>
    <property type="match status" value="1"/>
</dbReference>
<dbReference type="InterPro" id="IPR004498">
    <property type="entry name" value="Ribosomal_PrmA_MeTrfase"/>
</dbReference>
<organism evidence="7 8">
    <name type="scientific">Ruminococcus champanellensis (strain DSM 18848 / JCM 17042 / KCTC 15320 / 18P13)</name>
    <dbReference type="NCBI Taxonomy" id="213810"/>
    <lineage>
        <taxon>Bacteria</taxon>
        <taxon>Bacillati</taxon>
        <taxon>Bacillota</taxon>
        <taxon>Clostridia</taxon>
        <taxon>Eubacteriales</taxon>
        <taxon>Oscillospiraceae</taxon>
        <taxon>Ruminococcus</taxon>
    </lineage>
</organism>
<dbReference type="InterPro" id="IPR050078">
    <property type="entry name" value="Ribosomal_L11_MeTrfase_PrmA"/>
</dbReference>
<dbReference type="KEGG" id="rch:RUM_07430"/>
<comment type="subcellular location">
    <subcellularLocation>
        <location evidence="6">Cytoplasm</location>
    </subcellularLocation>
</comment>
<name>D4LBE5_RUMC1</name>
<dbReference type="BioCyc" id="RCHA213810:RUM_RS03580-MONOMER"/>